<reference evidence="4" key="1">
    <citation type="submission" date="2020-07" db="EMBL/GenBank/DDBJ databases">
        <title>A new Micromonospora strain with potent antibiotic activity isolated from the microbiome of a mid-Atlantic deep-sea sponge.</title>
        <authorList>
            <person name="Back C.R."/>
            <person name="Stennett H.L."/>
            <person name="Williams S.E."/>
            <person name="Wang L."/>
            <person name="Ojeda Gomez J."/>
            <person name="Abdulle O.M."/>
            <person name="Duffy T."/>
            <person name="Hendry K.R."/>
            <person name="Powell D."/>
            <person name="Stach J.E."/>
            <person name="Essex-Lopresti A.E."/>
            <person name="Willis C.L."/>
            <person name="Curnow P."/>
            <person name="Race P.R."/>
        </authorList>
    </citation>
    <scope>NUCLEOTIDE SEQUENCE [LARGE SCALE GENOMIC DNA]</scope>
    <source>
        <strain evidence="4">28ISP2-46</strain>
    </source>
</reference>
<gene>
    <name evidence="3" type="ORF">H1D33_03885</name>
</gene>
<reference evidence="3 4" key="2">
    <citation type="journal article" date="2021" name="Mar. Drugs">
        <title>A New Micromonospora Strain with Antibiotic Activity Isolated from the Microbiome of a Mid-Atlantic Deep-Sea Sponge.</title>
        <authorList>
            <person name="Back C.R."/>
            <person name="Stennett H.L."/>
            <person name="Williams S.E."/>
            <person name="Wang L."/>
            <person name="Ojeda Gomez J."/>
            <person name="Abdulle O.M."/>
            <person name="Duffy T."/>
            <person name="Neal C."/>
            <person name="Mantell J."/>
            <person name="Jepson M.A."/>
            <person name="Hendry K.R."/>
            <person name="Powell D."/>
            <person name="Stach J.E.M."/>
            <person name="Essex-Lopresti A.E."/>
            <person name="Willis C.L."/>
            <person name="Curnow P."/>
            <person name="Race P.R."/>
        </authorList>
    </citation>
    <scope>NUCLEOTIDE SEQUENCE [LARGE SCALE GENOMIC DNA]</scope>
    <source>
        <strain evidence="3 4">28ISP2-46</strain>
    </source>
</reference>
<feature type="domain" description="HTH cro/C1-type" evidence="2">
    <location>
        <begin position="9"/>
        <end position="64"/>
    </location>
</feature>
<dbReference type="Pfam" id="PF13560">
    <property type="entry name" value="HTH_31"/>
    <property type="match status" value="1"/>
</dbReference>
<evidence type="ECO:0000259" key="2">
    <source>
        <dbReference type="PROSITE" id="PS50943"/>
    </source>
</evidence>
<dbReference type="KEGG" id="mfeu:H1D33_03885"/>
<dbReference type="PRINTS" id="PR00364">
    <property type="entry name" value="DISEASERSIST"/>
</dbReference>
<dbReference type="GO" id="GO:0003677">
    <property type="term" value="F:DNA binding"/>
    <property type="evidence" value="ECO:0007669"/>
    <property type="project" value="InterPro"/>
</dbReference>
<dbReference type="Proteomes" id="UP000510844">
    <property type="component" value="Chromosome"/>
</dbReference>
<evidence type="ECO:0000313" key="4">
    <source>
        <dbReference type="Proteomes" id="UP000510844"/>
    </source>
</evidence>
<name>A0A7L6B802_9ACTN</name>
<protein>
    <submittedName>
        <fullName evidence="3">Helix-turn-helix domain-containing protein</fullName>
    </submittedName>
</protein>
<dbReference type="GO" id="GO:0043531">
    <property type="term" value="F:ADP binding"/>
    <property type="evidence" value="ECO:0007669"/>
    <property type="project" value="InterPro"/>
</dbReference>
<dbReference type="RefSeq" id="WP_181570487.1">
    <property type="nucleotide sequence ID" value="NZ_CP059322.2"/>
</dbReference>
<dbReference type="InterPro" id="IPR042197">
    <property type="entry name" value="Apaf_helical"/>
</dbReference>
<dbReference type="PANTHER" id="PTHR47691:SF3">
    <property type="entry name" value="HTH-TYPE TRANSCRIPTIONAL REGULATOR RV0890C-RELATED"/>
    <property type="match status" value="1"/>
</dbReference>
<keyword evidence="4" id="KW-1185">Reference proteome</keyword>
<accession>A0A7L6B802</accession>
<evidence type="ECO:0000313" key="3">
    <source>
        <dbReference type="EMBL" id="QLQ38044.1"/>
    </source>
</evidence>
<dbReference type="InterPro" id="IPR027417">
    <property type="entry name" value="P-loop_NTPase"/>
</dbReference>
<dbReference type="InterPro" id="IPR010982">
    <property type="entry name" value="Lambda_DNA-bd_dom_sf"/>
</dbReference>
<dbReference type="Gene3D" id="1.10.8.430">
    <property type="entry name" value="Helical domain of apoptotic protease-activating factors"/>
    <property type="match status" value="1"/>
</dbReference>
<evidence type="ECO:0000256" key="1">
    <source>
        <dbReference type="SAM" id="MobiDB-lite"/>
    </source>
</evidence>
<dbReference type="CDD" id="cd00093">
    <property type="entry name" value="HTH_XRE"/>
    <property type="match status" value="1"/>
</dbReference>
<dbReference type="SMART" id="SM00530">
    <property type="entry name" value="HTH_XRE"/>
    <property type="match status" value="1"/>
</dbReference>
<dbReference type="Gene3D" id="1.10.260.40">
    <property type="entry name" value="lambda repressor-like DNA-binding domains"/>
    <property type="match status" value="1"/>
</dbReference>
<dbReference type="PANTHER" id="PTHR47691">
    <property type="entry name" value="REGULATOR-RELATED"/>
    <property type="match status" value="1"/>
</dbReference>
<feature type="region of interest" description="Disordered" evidence="1">
    <location>
        <begin position="85"/>
        <end position="105"/>
    </location>
</feature>
<sequence>MSDRFVALLRRHRLRRRLTQEALAERAGISTRSVGAIERGAGRAPRPQTIEQLATALVLAGDERADFINAGHALLWATRRTVARSSRHRAGAPPQPTPAMEDVPSPQQLPADLPDFVGRTDELAALSCIGTGSVRLASVSGPPGVGKTALAIHAGHRLAPHFPDGQLYASLRGTSDDPVEVLGQLLHTLGYDEPTLPGGLDARAALFRASLAGRRVLLVLDDATGHRQIEPLIPPDGSVALLTSRLPLTGIPGIMTLDLGPLNTATAIELMCQVVGAQRIHARPEAANQLATICGGLPLAVRIVSARLAARPSWTVEAFADRLADKRRRLDELRHGDLALRPGLELAYGALSPAARRAFALLGELDVPSFPEWFLAALLRTTPAAGTSALDELIDARLLETLGPDLAGQPRFRLHDVTRLFARERREAEIGQDDWESGLSRLGLTLLALVQVAGRRMAGERPDAIQGTALAPHPAASTVAASPVDWYEAERETVAVLAQACFVAGQAELARDLTNNSIDFYGRLPAAS</sequence>
<dbReference type="AlphaFoldDB" id="A0A7L6B802"/>
<dbReference type="PROSITE" id="PS50943">
    <property type="entry name" value="HTH_CROC1"/>
    <property type="match status" value="1"/>
</dbReference>
<dbReference type="EMBL" id="CP059322">
    <property type="protein sequence ID" value="QLQ38044.1"/>
    <property type="molecule type" value="Genomic_DNA"/>
</dbReference>
<dbReference type="Gene3D" id="3.40.50.300">
    <property type="entry name" value="P-loop containing nucleotide triphosphate hydrolases"/>
    <property type="match status" value="1"/>
</dbReference>
<proteinExistence type="predicted"/>
<dbReference type="SUPFAM" id="SSF52540">
    <property type="entry name" value="P-loop containing nucleoside triphosphate hydrolases"/>
    <property type="match status" value="1"/>
</dbReference>
<dbReference type="InterPro" id="IPR001387">
    <property type="entry name" value="Cro/C1-type_HTH"/>
</dbReference>
<organism evidence="3 4">
    <name type="scientific">Micromonospora robiginosa</name>
    <dbReference type="NCBI Taxonomy" id="2749844"/>
    <lineage>
        <taxon>Bacteria</taxon>
        <taxon>Bacillati</taxon>
        <taxon>Actinomycetota</taxon>
        <taxon>Actinomycetes</taxon>
        <taxon>Micromonosporales</taxon>
        <taxon>Micromonosporaceae</taxon>
        <taxon>Micromonospora</taxon>
    </lineage>
</organism>
<dbReference type="SUPFAM" id="SSF47413">
    <property type="entry name" value="lambda repressor-like DNA-binding domains"/>
    <property type="match status" value="1"/>
</dbReference>